<evidence type="ECO:0000259" key="1">
    <source>
        <dbReference type="Pfam" id="PF13192"/>
    </source>
</evidence>
<dbReference type="PIRSF" id="PIRSF037031">
    <property type="entry name" value="Redox_disulphide_2"/>
    <property type="match status" value="1"/>
</dbReference>
<dbReference type="SUPFAM" id="SSF52833">
    <property type="entry name" value="Thioredoxin-like"/>
    <property type="match status" value="1"/>
</dbReference>
<dbReference type="PANTHER" id="PTHR36450:SF1">
    <property type="entry name" value="THIOREDOXIN"/>
    <property type="match status" value="1"/>
</dbReference>
<dbReference type="RefSeq" id="WP_171594781.1">
    <property type="nucleotide sequence ID" value="NZ_RZNH01000008.1"/>
</dbReference>
<dbReference type="EMBL" id="RZNH01000008">
    <property type="protein sequence ID" value="NOU59502.1"/>
    <property type="molecule type" value="Genomic_DNA"/>
</dbReference>
<dbReference type="InterPro" id="IPR005243">
    <property type="entry name" value="THIRX-like_proc"/>
</dbReference>
<comment type="caution">
    <text evidence="2">The sequence shown here is derived from an EMBL/GenBank/DDBJ whole genome shotgun (WGS) entry which is preliminary data.</text>
</comment>
<dbReference type="Proteomes" id="UP000732105">
    <property type="component" value="Unassembled WGS sequence"/>
</dbReference>
<reference evidence="2 3" key="1">
    <citation type="submission" date="2018-12" db="EMBL/GenBank/DDBJ databases">
        <title>Marinifilum JC070 sp. nov., a marine bacterium isolated from Yongle Blue Hole in the South China Sea.</title>
        <authorList>
            <person name="Fu T."/>
        </authorList>
    </citation>
    <scope>NUCLEOTIDE SEQUENCE [LARGE SCALE GENOMIC DNA]</scope>
    <source>
        <strain evidence="2 3">JC070</strain>
    </source>
</reference>
<sequence length="78" mass="8445">MDIKVLGPGCKKCNTLAEATNKALNELSMDANVEKIDDMVKILSYGVMSTPALVINEKVVVSGKFPSVSEIKEFIEKA</sequence>
<feature type="domain" description="Thioredoxin-like fold" evidence="1">
    <location>
        <begin position="1"/>
        <end position="76"/>
    </location>
</feature>
<dbReference type="PANTHER" id="PTHR36450">
    <property type="entry name" value="THIOREDOXIN"/>
    <property type="match status" value="1"/>
</dbReference>
<gene>
    <name evidence="2" type="ORF">ELS83_06705</name>
</gene>
<dbReference type="Gene3D" id="3.40.30.10">
    <property type="entry name" value="Glutaredoxin"/>
    <property type="match status" value="1"/>
</dbReference>
<protein>
    <submittedName>
        <fullName evidence="2">Thioredoxin family protein</fullName>
    </submittedName>
</protein>
<evidence type="ECO:0000313" key="3">
    <source>
        <dbReference type="Proteomes" id="UP000732105"/>
    </source>
</evidence>
<organism evidence="2 3">
    <name type="scientific">Marinifilum caeruleilacunae</name>
    <dbReference type="NCBI Taxonomy" id="2499076"/>
    <lineage>
        <taxon>Bacteria</taxon>
        <taxon>Pseudomonadati</taxon>
        <taxon>Bacteroidota</taxon>
        <taxon>Bacteroidia</taxon>
        <taxon>Marinilabiliales</taxon>
        <taxon>Marinifilaceae</taxon>
    </lineage>
</organism>
<accession>A0ABX1WTT3</accession>
<keyword evidence="3" id="KW-1185">Reference proteome</keyword>
<evidence type="ECO:0000313" key="2">
    <source>
        <dbReference type="EMBL" id="NOU59502.1"/>
    </source>
</evidence>
<proteinExistence type="predicted"/>
<dbReference type="Pfam" id="PF13192">
    <property type="entry name" value="Thioredoxin_3"/>
    <property type="match status" value="1"/>
</dbReference>
<dbReference type="InterPro" id="IPR012336">
    <property type="entry name" value="Thioredoxin-like_fold"/>
</dbReference>
<name>A0ABX1WTT3_9BACT</name>
<dbReference type="NCBIfam" id="TIGR00412">
    <property type="entry name" value="redox_disulf_2"/>
    <property type="match status" value="1"/>
</dbReference>
<dbReference type="InterPro" id="IPR036249">
    <property type="entry name" value="Thioredoxin-like_sf"/>
</dbReference>